<dbReference type="PROSITE" id="PS51184">
    <property type="entry name" value="JMJC"/>
    <property type="match status" value="1"/>
</dbReference>
<dbReference type="Proteomes" id="UP000095751">
    <property type="component" value="Unassembled WGS sequence"/>
</dbReference>
<dbReference type="KEGG" id="fcy:FRACYDRAFT_233067"/>
<feature type="region of interest" description="Disordered" evidence="1">
    <location>
        <begin position="251"/>
        <end position="282"/>
    </location>
</feature>
<dbReference type="PANTHER" id="PTHR12480">
    <property type="entry name" value="ARGININE DEMETHYLASE AND LYSYL-HYDROXYLASE JMJD"/>
    <property type="match status" value="1"/>
</dbReference>
<proteinExistence type="predicted"/>
<dbReference type="GO" id="GO:0005634">
    <property type="term" value="C:nucleus"/>
    <property type="evidence" value="ECO:0007669"/>
    <property type="project" value="TreeGrafter"/>
</dbReference>
<dbReference type="EMBL" id="KV784353">
    <property type="protein sequence ID" value="OEU22904.1"/>
    <property type="molecule type" value="Genomic_DNA"/>
</dbReference>
<dbReference type="GO" id="GO:0005737">
    <property type="term" value="C:cytoplasm"/>
    <property type="evidence" value="ECO:0007669"/>
    <property type="project" value="TreeGrafter"/>
</dbReference>
<dbReference type="AlphaFoldDB" id="A0A1E7FXN9"/>
<dbReference type="SUPFAM" id="SSF51197">
    <property type="entry name" value="Clavaminate synthase-like"/>
    <property type="match status" value="1"/>
</dbReference>
<dbReference type="PANTHER" id="PTHR12480:SF6">
    <property type="entry name" value="2-OXOGLUTARATE AND IRON-DEPENDENT OXYGENASE JMJD4"/>
    <property type="match status" value="1"/>
</dbReference>
<feature type="domain" description="JmjC" evidence="2">
    <location>
        <begin position="331"/>
        <end position="484"/>
    </location>
</feature>
<accession>A0A1E7FXN9</accession>
<organism evidence="3 4">
    <name type="scientific">Fragilariopsis cylindrus CCMP1102</name>
    <dbReference type="NCBI Taxonomy" id="635003"/>
    <lineage>
        <taxon>Eukaryota</taxon>
        <taxon>Sar</taxon>
        <taxon>Stramenopiles</taxon>
        <taxon>Ochrophyta</taxon>
        <taxon>Bacillariophyta</taxon>
        <taxon>Bacillariophyceae</taxon>
        <taxon>Bacillariophycidae</taxon>
        <taxon>Bacillariales</taxon>
        <taxon>Bacillariaceae</taxon>
        <taxon>Fragilariopsis</taxon>
    </lineage>
</organism>
<feature type="region of interest" description="Disordered" evidence="1">
    <location>
        <begin position="66"/>
        <end position="85"/>
    </location>
</feature>
<evidence type="ECO:0000259" key="2">
    <source>
        <dbReference type="PROSITE" id="PS51184"/>
    </source>
</evidence>
<dbReference type="InterPro" id="IPR003347">
    <property type="entry name" value="JmjC_dom"/>
</dbReference>
<dbReference type="InParanoid" id="A0A1E7FXN9"/>
<evidence type="ECO:0000313" key="4">
    <source>
        <dbReference type="Proteomes" id="UP000095751"/>
    </source>
</evidence>
<dbReference type="GO" id="GO:0045905">
    <property type="term" value="P:positive regulation of translational termination"/>
    <property type="evidence" value="ECO:0007669"/>
    <property type="project" value="TreeGrafter"/>
</dbReference>
<gene>
    <name evidence="3" type="ORF">FRACYDRAFT_233067</name>
</gene>
<feature type="region of interest" description="Disordered" evidence="1">
    <location>
        <begin position="1"/>
        <end position="28"/>
    </location>
</feature>
<feature type="compositionally biased region" description="Acidic residues" evidence="1">
    <location>
        <begin position="8"/>
        <end position="22"/>
    </location>
</feature>
<dbReference type="GO" id="GO:0016706">
    <property type="term" value="F:2-oxoglutarate-dependent dioxygenase activity"/>
    <property type="evidence" value="ECO:0007669"/>
    <property type="project" value="TreeGrafter"/>
</dbReference>
<reference evidence="3 4" key="1">
    <citation type="submission" date="2016-09" db="EMBL/GenBank/DDBJ databases">
        <title>Extensive genetic diversity and differential bi-allelic expression allows diatom success in the polar Southern Ocean.</title>
        <authorList>
            <consortium name="DOE Joint Genome Institute"/>
            <person name="Mock T."/>
            <person name="Otillar R.P."/>
            <person name="Strauss J."/>
            <person name="Dupont C."/>
            <person name="Frickenhaus S."/>
            <person name="Maumus F."/>
            <person name="Mcmullan M."/>
            <person name="Sanges R."/>
            <person name="Schmutz J."/>
            <person name="Toseland A."/>
            <person name="Valas R."/>
            <person name="Veluchamy A."/>
            <person name="Ward B.J."/>
            <person name="Allen A."/>
            <person name="Barry K."/>
            <person name="Falciatore A."/>
            <person name="Ferrante M."/>
            <person name="Fortunato A.E."/>
            <person name="Gloeckner G."/>
            <person name="Gruber A."/>
            <person name="Hipkin R."/>
            <person name="Janech M."/>
            <person name="Kroth P."/>
            <person name="Leese F."/>
            <person name="Lindquist E."/>
            <person name="Lyon B.R."/>
            <person name="Martin J."/>
            <person name="Mayer C."/>
            <person name="Parker M."/>
            <person name="Quesneville H."/>
            <person name="Raymond J."/>
            <person name="Uhlig C."/>
            <person name="Valentin K.U."/>
            <person name="Worden A.Z."/>
            <person name="Armbrust E.V."/>
            <person name="Bowler C."/>
            <person name="Green B."/>
            <person name="Moulton V."/>
            <person name="Van Oosterhout C."/>
            <person name="Grigoriev I."/>
        </authorList>
    </citation>
    <scope>NUCLEOTIDE SEQUENCE [LARGE SCALE GENOMIC DNA]</scope>
    <source>
        <strain evidence="3 4">CCMP1102</strain>
    </source>
</reference>
<dbReference type="Gene3D" id="2.60.120.650">
    <property type="entry name" value="Cupin"/>
    <property type="match status" value="1"/>
</dbReference>
<protein>
    <submittedName>
        <fullName evidence="3">Clavaminate synthase-like protein</fullName>
    </submittedName>
</protein>
<sequence length="624" mass="72530">MTTNWSDNNDDNYNDGGDDDENNNISDHTRSMRNASKFCMDLINRLVLHTATTTSDCLEIENCTSNDEDVVDDDPSSRQQQQQRRQKFRIEQCVSVRCDINAVRIASNEHRVRRNDSHRNFWSTNDNAPFDTTTTTIDRIDMNLVHINTTNNHNHNSNSNNDEINIAEKVDHQEQIWSFKDKFQNLNVPCLITGLDRSSHFDFVNKNWRNHRNDDTDKNKNENNIRKNSKVNRKWFVDELGKDLLVPLRYTPRSSSTDINNDNDNDGEDTTATTTAPPLDEDGRAIECETREKKESSILYYLKDWHLQQIYPLSSSSSSSSLNSKLDENKTQQALDDDLYSCPEIFDYDILNSFLSKFTKGDYRFCYWGPARSYTALHSDVLHSFSWSYNVVGTKEWTFFHRDIQSIKNDDDHDHDNSNTKNSKDSNHTRYKTFTVIQKTGDTMFVPATWQHQVVNIEETISINHNWITSSNLDLTWDCLQVEMIAVQKELRGWGLDQNMEACENMLRGCIGLDVTTFVLMTLVRVLEVIIELQSLLLVSNEYSNHEEINDTDDDECASSLIHIKQQERLLFDVFRLTSVLRDVALTIEPHLVQFRNRLKAILQNDKMSDNVEMIVIDVIEWVQ</sequence>
<name>A0A1E7FXN9_9STRA</name>
<dbReference type="OrthoDB" id="203487at2759"/>
<dbReference type="GO" id="GO:0043565">
    <property type="term" value="F:sequence-specific DNA binding"/>
    <property type="evidence" value="ECO:0007669"/>
    <property type="project" value="TreeGrafter"/>
</dbReference>
<keyword evidence="4" id="KW-1185">Reference proteome</keyword>
<dbReference type="InterPro" id="IPR050910">
    <property type="entry name" value="JMJD6_ArgDemeth/LysHydrox"/>
</dbReference>
<dbReference type="SMART" id="SM00558">
    <property type="entry name" value="JmjC"/>
    <property type="match status" value="1"/>
</dbReference>
<evidence type="ECO:0000313" key="3">
    <source>
        <dbReference type="EMBL" id="OEU22904.1"/>
    </source>
</evidence>
<dbReference type="Pfam" id="PF02373">
    <property type="entry name" value="JmjC"/>
    <property type="match status" value="1"/>
</dbReference>
<evidence type="ECO:0000256" key="1">
    <source>
        <dbReference type="SAM" id="MobiDB-lite"/>
    </source>
</evidence>